<evidence type="ECO:0000256" key="1">
    <source>
        <dbReference type="ARBA" id="ARBA00009183"/>
    </source>
</evidence>
<keyword evidence="8" id="KW-1185">Reference proteome</keyword>
<evidence type="ECO:0000256" key="2">
    <source>
        <dbReference type="ARBA" id="ARBA00022630"/>
    </source>
</evidence>
<sequence>MPVFEMQCRLSTRVFQGKSTLPCYNDMKLDIESKQEALTQKYVKLHKHTVTVDYIEYMDELTTLNGCRPDLGSLVWSDPKLALTCYFGPCTPYQYRLHGPGKWDGAKQAILTQWDRTLGPLKTRPLGLNEQPSQKNFLLLSLVFIVTICYMLQALFF</sequence>
<feature type="transmembrane region" description="Helical" evidence="6">
    <location>
        <begin position="137"/>
        <end position="156"/>
    </location>
</feature>
<dbReference type="EMBL" id="CAJPWZ010001229">
    <property type="protein sequence ID" value="CAG2210317.1"/>
    <property type="molecule type" value="Genomic_DNA"/>
</dbReference>
<comment type="similarity">
    <text evidence="1 5">Belongs to the FMO family.</text>
</comment>
<evidence type="ECO:0000256" key="6">
    <source>
        <dbReference type="SAM" id="Phobius"/>
    </source>
</evidence>
<keyword evidence="6" id="KW-0472">Membrane</keyword>
<evidence type="ECO:0000313" key="8">
    <source>
        <dbReference type="Proteomes" id="UP000683360"/>
    </source>
</evidence>
<evidence type="ECO:0000256" key="5">
    <source>
        <dbReference type="RuleBase" id="RU361177"/>
    </source>
</evidence>
<dbReference type="Proteomes" id="UP000683360">
    <property type="component" value="Unassembled WGS sequence"/>
</dbReference>
<proteinExistence type="inferred from homology"/>
<dbReference type="OrthoDB" id="66881at2759"/>
<keyword evidence="6" id="KW-0812">Transmembrane</keyword>
<organism evidence="7 8">
    <name type="scientific">Mytilus edulis</name>
    <name type="common">Blue mussel</name>
    <dbReference type="NCBI Taxonomy" id="6550"/>
    <lineage>
        <taxon>Eukaryota</taxon>
        <taxon>Metazoa</taxon>
        <taxon>Spiralia</taxon>
        <taxon>Lophotrochozoa</taxon>
        <taxon>Mollusca</taxon>
        <taxon>Bivalvia</taxon>
        <taxon>Autobranchia</taxon>
        <taxon>Pteriomorphia</taxon>
        <taxon>Mytilida</taxon>
        <taxon>Mytiloidea</taxon>
        <taxon>Mytilidae</taxon>
        <taxon>Mytilinae</taxon>
        <taxon>Mytilus</taxon>
    </lineage>
</organism>
<dbReference type="SUPFAM" id="SSF51905">
    <property type="entry name" value="FAD/NAD(P)-binding domain"/>
    <property type="match status" value="1"/>
</dbReference>
<dbReference type="InterPro" id="IPR020946">
    <property type="entry name" value="Flavin_mOase-like"/>
</dbReference>
<comment type="caution">
    <text evidence="7">The sequence shown here is derived from an EMBL/GenBank/DDBJ whole genome shotgun (WGS) entry which is preliminary data.</text>
</comment>
<dbReference type="GO" id="GO:0004499">
    <property type="term" value="F:N,N-dimethylaniline monooxygenase activity"/>
    <property type="evidence" value="ECO:0007669"/>
    <property type="project" value="InterPro"/>
</dbReference>
<evidence type="ECO:0000256" key="4">
    <source>
        <dbReference type="ARBA" id="ARBA00023002"/>
    </source>
</evidence>
<dbReference type="InterPro" id="IPR050346">
    <property type="entry name" value="FMO-like"/>
</dbReference>
<keyword evidence="5" id="KW-0503">Monooxygenase</keyword>
<evidence type="ECO:0000313" key="7">
    <source>
        <dbReference type="EMBL" id="CAG2210317.1"/>
    </source>
</evidence>
<keyword evidence="4 5" id="KW-0560">Oxidoreductase</keyword>
<accession>A0A8S3RLK6</accession>
<name>A0A8S3RLK6_MYTED</name>
<dbReference type="PANTHER" id="PTHR23023">
    <property type="entry name" value="DIMETHYLANILINE MONOOXYGENASE"/>
    <property type="match status" value="1"/>
</dbReference>
<dbReference type="GO" id="GO:0050661">
    <property type="term" value="F:NADP binding"/>
    <property type="evidence" value="ECO:0007669"/>
    <property type="project" value="InterPro"/>
</dbReference>
<evidence type="ECO:0000256" key="3">
    <source>
        <dbReference type="ARBA" id="ARBA00022827"/>
    </source>
</evidence>
<dbReference type="Gene3D" id="3.50.50.60">
    <property type="entry name" value="FAD/NAD(P)-binding domain"/>
    <property type="match status" value="1"/>
</dbReference>
<dbReference type="EC" id="1.-.-.-" evidence="5"/>
<gene>
    <name evidence="7" type="ORF">MEDL_24401</name>
</gene>
<keyword evidence="6" id="KW-1133">Transmembrane helix</keyword>
<dbReference type="GO" id="GO:0050660">
    <property type="term" value="F:flavin adenine dinucleotide binding"/>
    <property type="evidence" value="ECO:0007669"/>
    <property type="project" value="InterPro"/>
</dbReference>
<comment type="cofactor">
    <cofactor evidence="5">
        <name>FAD</name>
        <dbReference type="ChEBI" id="CHEBI:57692"/>
    </cofactor>
</comment>
<dbReference type="Pfam" id="PF00743">
    <property type="entry name" value="FMO-like"/>
    <property type="match status" value="1"/>
</dbReference>
<dbReference type="AlphaFoldDB" id="A0A8S3RLK6"/>
<protein>
    <recommendedName>
        <fullName evidence="5">Flavin-containing monooxygenase</fullName>
        <ecNumber evidence="5">1.-.-.-</ecNumber>
    </recommendedName>
</protein>
<reference evidence="7" key="1">
    <citation type="submission" date="2021-03" db="EMBL/GenBank/DDBJ databases">
        <authorList>
            <person name="Bekaert M."/>
        </authorList>
    </citation>
    <scope>NUCLEOTIDE SEQUENCE</scope>
</reference>
<dbReference type="InterPro" id="IPR036188">
    <property type="entry name" value="FAD/NAD-bd_sf"/>
</dbReference>
<keyword evidence="2 5" id="KW-0285">Flavoprotein</keyword>
<keyword evidence="3 5" id="KW-0274">FAD</keyword>